<evidence type="ECO:0000256" key="1">
    <source>
        <dbReference type="ARBA" id="ARBA00004251"/>
    </source>
</evidence>
<comment type="subcellular location">
    <subcellularLocation>
        <location evidence="1">Cell membrane</location>
        <topology evidence="1">Single-pass type I membrane protein</topology>
    </subcellularLocation>
</comment>
<dbReference type="InterPro" id="IPR013106">
    <property type="entry name" value="Ig_V-set"/>
</dbReference>
<keyword evidence="7" id="KW-0391">Immunity</keyword>
<keyword evidence="12" id="KW-0325">Glycoprotein</keyword>
<evidence type="ECO:0000256" key="3">
    <source>
        <dbReference type="ARBA" id="ARBA00019135"/>
    </source>
</evidence>
<evidence type="ECO:0000256" key="14">
    <source>
        <dbReference type="ARBA" id="ARBA00032296"/>
    </source>
</evidence>
<dbReference type="Pfam" id="PF07686">
    <property type="entry name" value="V-set"/>
    <property type="match status" value="1"/>
</dbReference>
<dbReference type="STRING" id="7868.ENSCMIP00000003492"/>
<dbReference type="PANTHER" id="PTHR47904">
    <property type="entry name" value="NATURAL CYTOTOXICITY TRIGGERING RECEPTOR 3"/>
    <property type="match status" value="1"/>
</dbReference>
<dbReference type="InterPro" id="IPR013783">
    <property type="entry name" value="Ig-like_fold"/>
</dbReference>
<evidence type="ECO:0000256" key="11">
    <source>
        <dbReference type="ARBA" id="ARBA00023170"/>
    </source>
</evidence>
<dbReference type="SUPFAM" id="SSF48726">
    <property type="entry name" value="Immunoglobulin"/>
    <property type="match status" value="1"/>
</dbReference>
<reference evidence="18" key="1">
    <citation type="journal article" date="2006" name="Science">
        <title>Ancient noncoding elements conserved in the human genome.</title>
        <authorList>
            <person name="Venkatesh B."/>
            <person name="Kirkness E.F."/>
            <person name="Loh Y.H."/>
            <person name="Halpern A.L."/>
            <person name="Lee A.P."/>
            <person name="Johnson J."/>
            <person name="Dandona N."/>
            <person name="Viswanathan L.D."/>
            <person name="Tay A."/>
            <person name="Venter J.C."/>
            <person name="Strausberg R.L."/>
            <person name="Brenner S."/>
        </authorList>
    </citation>
    <scope>NUCLEOTIDE SEQUENCE [LARGE SCALE GENOMIC DNA]</scope>
</reference>
<proteinExistence type="inferred from homology"/>
<accession>A0A4W3GK94</accession>
<reference evidence="17" key="4">
    <citation type="submission" date="2025-08" db="UniProtKB">
        <authorList>
            <consortium name="Ensembl"/>
        </authorList>
    </citation>
    <scope>IDENTIFICATION</scope>
</reference>
<name>A0A4W3GK94_CALMI</name>
<dbReference type="SMART" id="SM00409">
    <property type="entry name" value="IG"/>
    <property type="match status" value="1"/>
</dbReference>
<evidence type="ECO:0000256" key="2">
    <source>
        <dbReference type="ARBA" id="ARBA00006531"/>
    </source>
</evidence>
<dbReference type="Proteomes" id="UP000314986">
    <property type="component" value="Unassembled WGS sequence"/>
</dbReference>
<feature type="region of interest" description="Disordered" evidence="15">
    <location>
        <begin position="132"/>
        <end position="155"/>
    </location>
</feature>
<dbReference type="GO" id="GO:0002429">
    <property type="term" value="P:immune response-activating cell surface receptor signaling pathway"/>
    <property type="evidence" value="ECO:0007669"/>
    <property type="project" value="InterPro"/>
</dbReference>
<evidence type="ECO:0000256" key="15">
    <source>
        <dbReference type="SAM" id="MobiDB-lite"/>
    </source>
</evidence>
<evidence type="ECO:0000256" key="12">
    <source>
        <dbReference type="ARBA" id="ARBA00023180"/>
    </source>
</evidence>
<evidence type="ECO:0000256" key="6">
    <source>
        <dbReference type="ARBA" id="ARBA00022729"/>
    </source>
</evidence>
<evidence type="ECO:0000256" key="7">
    <source>
        <dbReference type="ARBA" id="ARBA00022859"/>
    </source>
</evidence>
<keyword evidence="10" id="KW-1015">Disulfide bond</keyword>
<dbReference type="InterPro" id="IPR007110">
    <property type="entry name" value="Ig-like_dom"/>
</dbReference>
<dbReference type="AlphaFoldDB" id="A0A4W3GK94"/>
<evidence type="ECO:0000256" key="5">
    <source>
        <dbReference type="ARBA" id="ARBA00022692"/>
    </source>
</evidence>
<reference evidence="18" key="3">
    <citation type="journal article" date="2014" name="Nature">
        <title>Elephant shark genome provides unique insights into gnathostome evolution.</title>
        <authorList>
            <consortium name="International Elephant Shark Genome Sequencing Consortium"/>
            <person name="Venkatesh B."/>
            <person name="Lee A.P."/>
            <person name="Ravi V."/>
            <person name="Maurya A.K."/>
            <person name="Lian M.M."/>
            <person name="Swann J.B."/>
            <person name="Ohta Y."/>
            <person name="Flajnik M.F."/>
            <person name="Sutoh Y."/>
            <person name="Kasahara M."/>
            <person name="Hoon S."/>
            <person name="Gangu V."/>
            <person name="Roy S.W."/>
            <person name="Irimia M."/>
            <person name="Korzh V."/>
            <person name="Kondrychyn I."/>
            <person name="Lim Z.W."/>
            <person name="Tay B.H."/>
            <person name="Tohari S."/>
            <person name="Kong K.W."/>
            <person name="Ho S."/>
            <person name="Lorente-Galdos B."/>
            <person name="Quilez J."/>
            <person name="Marques-Bonet T."/>
            <person name="Raney B.J."/>
            <person name="Ingham P.W."/>
            <person name="Tay A."/>
            <person name="Hillier L.W."/>
            <person name="Minx P."/>
            <person name="Boehm T."/>
            <person name="Wilson R.K."/>
            <person name="Brenner S."/>
            <person name="Warren W.C."/>
        </authorList>
    </citation>
    <scope>NUCLEOTIDE SEQUENCE [LARGE SCALE GENOMIC DNA]</scope>
</reference>
<dbReference type="PANTHER" id="PTHR47904:SF1">
    <property type="entry name" value="NATURAL CYTOTOXICITY TRIGGERING RECEPTOR 3"/>
    <property type="match status" value="1"/>
</dbReference>
<dbReference type="FunCoup" id="A0A4W3GK94">
    <property type="interactions" value="1"/>
</dbReference>
<dbReference type="InParanoid" id="A0A4W3GK94"/>
<evidence type="ECO:0000313" key="17">
    <source>
        <dbReference type="Ensembl" id="ENSCMIP00000003492.1"/>
    </source>
</evidence>
<dbReference type="InterPro" id="IPR003599">
    <property type="entry name" value="Ig_sub"/>
</dbReference>
<evidence type="ECO:0000256" key="10">
    <source>
        <dbReference type="ARBA" id="ARBA00023157"/>
    </source>
</evidence>
<dbReference type="GO" id="GO:0045954">
    <property type="term" value="P:positive regulation of natural killer cell mediated cytotoxicity"/>
    <property type="evidence" value="ECO:0007669"/>
    <property type="project" value="InterPro"/>
</dbReference>
<evidence type="ECO:0000259" key="16">
    <source>
        <dbReference type="PROSITE" id="PS50835"/>
    </source>
</evidence>
<keyword evidence="9" id="KW-0472">Membrane</keyword>
<dbReference type="PROSITE" id="PS50835">
    <property type="entry name" value="IG_LIKE"/>
    <property type="match status" value="1"/>
</dbReference>
<dbReference type="InterPro" id="IPR043226">
    <property type="entry name" value="NCR3"/>
</dbReference>
<keyword evidence="13" id="KW-0393">Immunoglobulin domain</keyword>
<comment type="similarity">
    <text evidence="2">Belongs to the natural cytotoxicity receptor (NCR) family.</text>
</comment>
<dbReference type="GO" id="GO:0030101">
    <property type="term" value="P:natural killer cell activation"/>
    <property type="evidence" value="ECO:0007669"/>
    <property type="project" value="TreeGrafter"/>
</dbReference>
<evidence type="ECO:0000256" key="8">
    <source>
        <dbReference type="ARBA" id="ARBA00022989"/>
    </source>
</evidence>
<evidence type="ECO:0000313" key="18">
    <source>
        <dbReference type="Proteomes" id="UP000314986"/>
    </source>
</evidence>
<keyword evidence="8" id="KW-1133">Transmembrane helix</keyword>
<keyword evidence="4" id="KW-1003">Cell membrane</keyword>
<dbReference type="InterPro" id="IPR036179">
    <property type="entry name" value="Ig-like_dom_sf"/>
</dbReference>
<keyword evidence="11" id="KW-0675">Receptor</keyword>
<organism evidence="17 18">
    <name type="scientific">Callorhinchus milii</name>
    <name type="common">Ghost shark</name>
    <dbReference type="NCBI Taxonomy" id="7868"/>
    <lineage>
        <taxon>Eukaryota</taxon>
        <taxon>Metazoa</taxon>
        <taxon>Chordata</taxon>
        <taxon>Craniata</taxon>
        <taxon>Vertebrata</taxon>
        <taxon>Chondrichthyes</taxon>
        <taxon>Holocephali</taxon>
        <taxon>Chimaeriformes</taxon>
        <taxon>Callorhinchidae</taxon>
        <taxon>Callorhinchus</taxon>
    </lineage>
</organism>
<dbReference type="Gene3D" id="2.60.40.10">
    <property type="entry name" value="Immunoglobulins"/>
    <property type="match status" value="1"/>
</dbReference>
<evidence type="ECO:0000256" key="13">
    <source>
        <dbReference type="ARBA" id="ARBA00023319"/>
    </source>
</evidence>
<reference evidence="18" key="2">
    <citation type="journal article" date="2007" name="PLoS Biol.">
        <title>Survey sequencing and comparative analysis of the elephant shark (Callorhinchus milii) genome.</title>
        <authorList>
            <person name="Venkatesh B."/>
            <person name="Kirkness E.F."/>
            <person name="Loh Y.H."/>
            <person name="Halpern A.L."/>
            <person name="Lee A.P."/>
            <person name="Johnson J."/>
            <person name="Dandona N."/>
            <person name="Viswanathan L.D."/>
            <person name="Tay A."/>
            <person name="Venter J.C."/>
            <person name="Strausberg R.L."/>
            <person name="Brenner S."/>
        </authorList>
    </citation>
    <scope>NUCLEOTIDE SEQUENCE [LARGE SCALE GENOMIC DNA]</scope>
</reference>
<dbReference type="GO" id="GO:0005886">
    <property type="term" value="C:plasma membrane"/>
    <property type="evidence" value="ECO:0007669"/>
    <property type="project" value="UniProtKB-SubCell"/>
</dbReference>
<feature type="domain" description="Ig-like" evidence="16">
    <location>
        <begin position="19"/>
        <end position="96"/>
    </location>
</feature>
<keyword evidence="5" id="KW-0812">Transmembrane</keyword>
<evidence type="ECO:0000256" key="9">
    <source>
        <dbReference type="ARBA" id="ARBA00023136"/>
    </source>
</evidence>
<keyword evidence="18" id="KW-1185">Reference proteome</keyword>
<protein>
    <recommendedName>
        <fullName evidence="3">Natural cytotoxicity triggering receptor 3</fullName>
    </recommendedName>
    <alternativeName>
        <fullName evidence="14">Natural killer cell p30-related protein</fullName>
    </alternativeName>
</protein>
<evidence type="ECO:0000256" key="4">
    <source>
        <dbReference type="ARBA" id="ARBA00022475"/>
    </source>
</evidence>
<dbReference type="Ensembl" id="ENSCMIT00000003631.1">
    <property type="protein sequence ID" value="ENSCMIP00000003492.1"/>
    <property type="gene ID" value="ENSCMIG00000002111.1"/>
</dbReference>
<keyword evidence="6" id="KW-0732">Signal</keyword>
<reference evidence="17" key="5">
    <citation type="submission" date="2025-09" db="UniProtKB">
        <authorList>
            <consortium name="Ensembl"/>
        </authorList>
    </citation>
    <scope>IDENTIFICATION</scope>
</reference>
<sequence>ASACHGVTQPGQSLVLLRGDAAMLQCFFEYSGGQPGLASTVWYRETPSKSEISETNALYSGRVIKPTARDLAHGRNASLTLSNVTVQDTGVYYCTVKVTIPGEGRMENGTGNGTHLLVRGERDLLERARGMGGVGAGDVEQTGARGTEGTGRPKRTPRFLMALRGGECSLGC</sequence>